<keyword evidence="2" id="KW-1185">Reference proteome</keyword>
<name>A0A4Y2RZ62_ARAVE</name>
<comment type="caution">
    <text evidence="1">The sequence shown here is derived from an EMBL/GenBank/DDBJ whole genome shotgun (WGS) entry which is preliminary data.</text>
</comment>
<dbReference type="Proteomes" id="UP000499080">
    <property type="component" value="Unassembled WGS sequence"/>
</dbReference>
<gene>
    <name evidence="1" type="ORF">AVEN_161304_1</name>
</gene>
<reference evidence="1 2" key="1">
    <citation type="journal article" date="2019" name="Sci. Rep.">
        <title>Orb-weaving spider Araneus ventricosus genome elucidates the spidroin gene catalogue.</title>
        <authorList>
            <person name="Kono N."/>
            <person name="Nakamura H."/>
            <person name="Ohtoshi R."/>
            <person name="Moran D.A.P."/>
            <person name="Shinohara A."/>
            <person name="Yoshida Y."/>
            <person name="Fujiwara M."/>
            <person name="Mori M."/>
            <person name="Tomita M."/>
            <person name="Arakawa K."/>
        </authorList>
    </citation>
    <scope>NUCLEOTIDE SEQUENCE [LARGE SCALE GENOMIC DNA]</scope>
</reference>
<dbReference type="EMBL" id="BGPR01019167">
    <property type="protein sequence ID" value="GBN81158.1"/>
    <property type="molecule type" value="Genomic_DNA"/>
</dbReference>
<sequence length="89" mass="9956">MDHPALPKDRGNMNDSLCNNSNTEAGVLMTITGDGLTPLEGGSYYHWWRNPASRHCYTPGEARARLLIRRPLISSFSRCPGYNYGIEIT</sequence>
<dbReference type="AlphaFoldDB" id="A0A4Y2RZ62"/>
<protein>
    <submittedName>
        <fullName evidence="1">Uncharacterized protein</fullName>
    </submittedName>
</protein>
<evidence type="ECO:0000313" key="2">
    <source>
        <dbReference type="Proteomes" id="UP000499080"/>
    </source>
</evidence>
<evidence type="ECO:0000313" key="1">
    <source>
        <dbReference type="EMBL" id="GBN81158.1"/>
    </source>
</evidence>
<organism evidence="1 2">
    <name type="scientific">Araneus ventricosus</name>
    <name type="common">Orbweaver spider</name>
    <name type="synonym">Epeira ventricosa</name>
    <dbReference type="NCBI Taxonomy" id="182803"/>
    <lineage>
        <taxon>Eukaryota</taxon>
        <taxon>Metazoa</taxon>
        <taxon>Ecdysozoa</taxon>
        <taxon>Arthropoda</taxon>
        <taxon>Chelicerata</taxon>
        <taxon>Arachnida</taxon>
        <taxon>Araneae</taxon>
        <taxon>Araneomorphae</taxon>
        <taxon>Entelegynae</taxon>
        <taxon>Araneoidea</taxon>
        <taxon>Araneidae</taxon>
        <taxon>Araneus</taxon>
    </lineage>
</organism>
<proteinExistence type="predicted"/>
<accession>A0A4Y2RZ62</accession>